<dbReference type="InterPro" id="IPR040505">
    <property type="entry name" value="DUF5537"/>
</dbReference>
<gene>
    <name evidence="2" type="ORF">AAFF_G00094170</name>
</gene>
<evidence type="ECO:0000313" key="2">
    <source>
        <dbReference type="EMBL" id="KAJ8413421.1"/>
    </source>
</evidence>
<dbReference type="EMBL" id="JAINUG010000016">
    <property type="protein sequence ID" value="KAJ8413421.1"/>
    <property type="molecule type" value="Genomic_DNA"/>
</dbReference>
<protein>
    <submittedName>
        <fullName evidence="2">Uncharacterized protein</fullName>
    </submittedName>
</protein>
<dbReference type="AlphaFoldDB" id="A0AAD7T4Q6"/>
<accession>A0AAD7T4Q6</accession>
<comment type="caution">
    <text evidence="2">The sequence shown here is derived from an EMBL/GenBank/DDBJ whole genome shotgun (WGS) entry which is preliminary data.</text>
</comment>
<organism evidence="2 3">
    <name type="scientific">Aldrovandia affinis</name>
    <dbReference type="NCBI Taxonomy" id="143900"/>
    <lineage>
        <taxon>Eukaryota</taxon>
        <taxon>Metazoa</taxon>
        <taxon>Chordata</taxon>
        <taxon>Craniata</taxon>
        <taxon>Vertebrata</taxon>
        <taxon>Euteleostomi</taxon>
        <taxon>Actinopterygii</taxon>
        <taxon>Neopterygii</taxon>
        <taxon>Teleostei</taxon>
        <taxon>Notacanthiformes</taxon>
        <taxon>Halosauridae</taxon>
        <taxon>Aldrovandia</taxon>
    </lineage>
</organism>
<dbReference type="Pfam" id="PF17690">
    <property type="entry name" value="DUF5537"/>
    <property type="match status" value="1"/>
</dbReference>
<evidence type="ECO:0000256" key="1">
    <source>
        <dbReference type="SAM" id="MobiDB-lite"/>
    </source>
</evidence>
<dbReference type="Proteomes" id="UP001221898">
    <property type="component" value="Unassembled WGS sequence"/>
</dbReference>
<feature type="region of interest" description="Disordered" evidence="1">
    <location>
        <begin position="50"/>
        <end position="71"/>
    </location>
</feature>
<evidence type="ECO:0000313" key="3">
    <source>
        <dbReference type="Proteomes" id="UP001221898"/>
    </source>
</evidence>
<sequence>MAGAKLVPVLGTYRGDCRSSGFQLFNDRSPEGVGPIITCANMRLAKLSGASKLTHNSPTRRRNPGSRCLPDKSKEVKGLERNCMYDGPTCSFISSRDDPKFASVGIEHNITDIDICGRNFQFYKKWPNEGTDYKYDFTEKRVSKPNSFIPPLPRDYQVQRSNHINRFTPLRELSHGPPKPFSPGSYEGYDLSPGIVLPATVHPFGGKPSFITDAHINRPRINNQLSGLSANKKSYTYADPVCGASASFVQRLSEISSLEGETIRQESLKKLKKTKRLES</sequence>
<reference evidence="2" key="1">
    <citation type="journal article" date="2023" name="Science">
        <title>Genome structures resolve the early diversification of teleost fishes.</title>
        <authorList>
            <person name="Parey E."/>
            <person name="Louis A."/>
            <person name="Montfort J."/>
            <person name="Bouchez O."/>
            <person name="Roques C."/>
            <person name="Iampietro C."/>
            <person name="Lluch J."/>
            <person name="Castinel A."/>
            <person name="Donnadieu C."/>
            <person name="Desvignes T."/>
            <person name="Floi Bucao C."/>
            <person name="Jouanno E."/>
            <person name="Wen M."/>
            <person name="Mejri S."/>
            <person name="Dirks R."/>
            <person name="Jansen H."/>
            <person name="Henkel C."/>
            <person name="Chen W.J."/>
            <person name="Zahm M."/>
            <person name="Cabau C."/>
            <person name="Klopp C."/>
            <person name="Thompson A.W."/>
            <person name="Robinson-Rechavi M."/>
            <person name="Braasch I."/>
            <person name="Lecointre G."/>
            <person name="Bobe J."/>
            <person name="Postlethwait J.H."/>
            <person name="Berthelot C."/>
            <person name="Roest Crollius H."/>
            <person name="Guiguen Y."/>
        </authorList>
    </citation>
    <scope>NUCLEOTIDE SEQUENCE</scope>
    <source>
        <strain evidence="2">NC1722</strain>
    </source>
</reference>
<name>A0AAD7T4Q6_9TELE</name>
<proteinExistence type="predicted"/>
<keyword evidence="3" id="KW-1185">Reference proteome</keyword>